<reference evidence="2" key="1">
    <citation type="journal article" date="2022" name="Mol. Ecol. Resour.">
        <title>The genomes of chicory, endive, great burdock and yacon provide insights into Asteraceae palaeo-polyploidization history and plant inulin production.</title>
        <authorList>
            <person name="Fan W."/>
            <person name="Wang S."/>
            <person name="Wang H."/>
            <person name="Wang A."/>
            <person name="Jiang F."/>
            <person name="Liu H."/>
            <person name="Zhao H."/>
            <person name="Xu D."/>
            <person name="Zhang Y."/>
        </authorList>
    </citation>
    <scope>NUCLEOTIDE SEQUENCE [LARGE SCALE GENOMIC DNA]</scope>
    <source>
        <strain evidence="2">cv. Punajuju</strain>
    </source>
</reference>
<evidence type="ECO:0000313" key="1">
    <source>
        <dbReference type="EMBL" id="KAI3736594.1"/>
    </source>
</evidence>
<reference evidence="1 2" key="2">
    <citation type="journal article" date="2022" name="Mol. Ecol. Resour.">
        <title>The genomes of chicory, endive, great burdock and yacon provide insights into Asteraceae paleo-polyploidization history and plant inulin production.</title>
        <authorList>
            <person name="Fan W."/>
            <person name="Wang S."/>
            <person name="Wang H."/>
            <person name="Wang A."/>
            <person name="Jiang F."/>
            <person name="Liu H."/>
            <person name="Zhao H."/>
            <person name="Xu D."/>
            <person name="Zhang Y."/>
        </authorList>
    </citation>
    <scope>NUCLEOTIDE SEQUENCE [LARGE SCALE GENOMIC DNA]</scope>
    <source>
        <strain evidence="2">cv. Punajuju</strain>
        <tissue evidence="1">Leaves</tissue>
    </source>
</reference>
<evidence type="ECO:0000313" key="2">
    <source>
        <dbReference type="Proteomes" id="UP001055811"/>
    </source>
</evidence>
<protein>
    <submittedName>
        <fullName evidence="1">Uncharacterized protein</fullName>
    </submittedName>
</protein>
<keyword evidence="2" id="KW-1185">Reference proteome</keyword>
<proteinExistence type="predicted"/>
<comment type="caution">
    <text evidence="1">The sequence shown here is derived from an EMBL/GenBank/DDBJ whole genome shotgun (WGS) entry which is preliminary data.</text>
</comment>
<dbReference type="EMBL" id="CM042013">
    <property type="protein sequence ID" value="KAI3736594.1"/>
    <property type="molecule type" value="Genomic_DNA"/>
</dbReference>
<gene>
    <name evidence="1" type="ORF">L2E82_26477</name>
</gene>
<name>A0ACB9CQL5_CICIN</name>
<organism evidence="1 2">
    <name type="scientific">Cichorium intybus</name>
    <name type="common">Chicory</name>
    <dbReference type="NCBI Taxonomy" id="13427"/>
    <lineage>
        <taxon>Eukaryota</taxon>
        <taxon>Viridiplantae</taxon>
        <taxon>Streptophyta</taxon>
        <taxon>Embryophyta</taxon>
        <taxon>Tracheophyta</taxon>
        <taxon>Spermatophyta</taxon>
        <taxon>Magnoliopsida</taxon>
        <taxon>eudicotyledons</taxon>
        <taxon>Gunneridae</taxon>
        <taxon>Pentapetalae</taxon>
        <taxon>asterids</taxon>
        <taxon>campanulids</taxon>
        <taxon>Asterales</taxon>
        <taxon>Asteraceae</taxon>
        <taxon>Cichorioideae</taxon>
        <taxon>Cichorieae</taxon>
        <taxon>Cichoriinae</taxon>
        <taxon>Cichorium</taxon>
    </lineage>
</organism>
<sequence>MTLLCCNLKLVYLQQNQGSASFDFVYSNDKGGYVEGHAKDCNVTGRSETQSGDGDRDSGEQWLCGCKQRVVVVRQEGSSNGGETPLEAVAPSVRRCCTRNGCDRRRWWRILEQRRSEECQDLSDRCNAFGAGFLTPVVAGEGKHAGRRWSKFEQE</sequence>
<dbReference type="Proteomes" id="UP001055811">
    <property type="component" value="Linkage Group LG05"/>
</dbReference>
<accession>A0ACB9CQL5</accession>